<accession>A0A9E6XZV8</accession>
<sequence>MTQGAIVLTGGSGVVGMEVLARLLERGEDDVIVLLRAADADEADRRLHTILGRLWRTVPARDRVRAMPADVTTPRLGLSAGDRHEIAATADRIVHCAAAVGFDQPLPDALAINALGTQRVLELGRDMPELRRIVHVSTAFVSGRYDGCFHETQLIAGQGFRNTYEQSKHLAERLVSSSELPVVIARPSIVVGSADTGWTPAFSALYLPLRAFARGLLDRVPADPAGIVDAVPLDYVAASLVHLLDAPGIEGRTFNLVAGDRAATVGDVLGLAQTRFQQPEPTFAPLRRAGKADALVPYFDVRTTFDDRQARELLEAQGIVAAPLDALFERLMDYAEATRWGRVPALREDAGAIGAEIGLAAA</sequence>
<evidence type="ECO:0000259" key="1">
    <source>
        <dbReference type="Pfam" id="PF07993"/>
    </source>
</evidence>
<protein>
    <recommendedName>
        <fullName evidence="1">Thioester reductase (TE) domain-containing protein</fullName>
    </recommendedName>
</protein>
<dbReference type="PANTHER" id="PTHR11011">
    <property type="entry name" value="MALE STERILITY PROTEIN 2-RELATED"/>
    <property type="match status" value="1"/>
</dbReference>
<dbReference type="EMBL" id="CP087164">
    <property type="protein sequence ID" value="UGS37444.1"/>
    <property type="molecule type" value="Genomic_DNA"/>
</dbReference>
<dbReference type="RefSeq" id="WP_259311499.1">
    <property type="nucleotide sequence ID" value="NZ_CP087164.1"/>
</dbReference>
<dbReference type="Proteomes" id="UP001162834">
    <property type="component" value="Chromosome"/>
</dbReference>
<dbReference type="GO" id="GO:0035336">
    <property type="term" value="P:long-chain fatty-acyl-CoA metabolic process"/>
    <property type="evidence" value="ECO:0007669"/>
    <property type="project" value="TreeGrafter"/>
</dbReference>
<dbReference type="InterPro" id="IPR026055">
    <property type="entry name" value="FAR"/>
</dbReference>
<feature type="domain" description="Thioester reductase (TE)" evidence="1">
    <location>
        <begin position="8"/>
        <end position="238"/>
    </location>
</feature>
<dbReference type="SUPFAM" id="SSF51735">
    <property type="entry name" value="NAD(P)-binding Rossmann-fold domains"/>
    <property type="match status" value="1"/>
</dbReference>
<dbReference type="AlphaFoldDB" id="A0A9E6XZV8"/>
<dbReference type="KEGG" id="sbae:DSM104329_03860"/>
<proteinExistence type="predicted"/>
<dbReference type="GO" id="GO:0080019">
    <property type="term" value="F:alcohol-forming very long-chain fatty acyl-CoA reductase activity"/>
    <property type="evidence" value="ECO:0007669"/>
    <property type="project" value="InterPro"/>
</dbReference>
<dbReference type="InterPro" id="IPR036291">
    <property type="entry name" value="NAD(P)-bd_dom_sf"/>
</dbReference>
<gene>
    <name evidence="2" type="ORF">DSM104329_03860</name>
</gene>
<evidence type="ECO:0000313" key="2">
    <source>
        <dbReference type="EMBL" id="UGS37444.1"/>
    </source>
</evidence>
<keyword evidence="3" id="KW-1185">Reference proteome</keyword>
<organism evidence="2 3">
    <name type="scientific">Capillimicrobium parvum</name>
    <dbReference type="NCBI Taxonomy" id="2884022"/>
    <lineage>
        <taxon>Bacteria</taxon>
        <taxon>Bacillati</taxon>
        <taxon>Actinomycetota</taxon>
        <taxon>Thermoleophilia</taxon>
        <taxon>Solirubrobacterales</taxon>
        <taxon>Capillimicrobiaceae</taxon>
        <taxon>Capillimicrobium</taxon>
    </lineage>
</organism>
<name>A0A9E6XZV8_9ACTN</name>
<evidence type="ECO:0000313" key="3">
    <source>
        <dbReference type="Proteomes" id="UP001162834"/>
    </source>
</evidence>
<dbReference type="Gene3D" id="3.40.50.720">
    <property type="entry name" value="NAD(P)-binding Rossmann-like Domain"/>
    <property type="match status" value="1"/>
</dbReference>
<dbReference type="InterPro" id="IPR013120">
    <property type="entry name" value="FAR_NAD-bd"/>
</dbReference>
<dbReference type="Pfam" id="PF07993">
    <property type="entry name" value="NAD_binding_4"/>
    <property type="match status" value="1"/>
</dbReference>
<reference evidence="2" key="1">
    <citation type="journal article" date="2022" name="Int. J. Syst. Evol. Microbiol.">
        <title>Pseudomonas aegrilactucae sp. nov. and Pseudomonas morbosilactucae sp. nov., pathogens causing bacterial rot of lettuce in Japan.</title>
        <authorList>
            <person name="Sawada H."/>
            <person name="Fujikawa T."/>
            <person name="Satou M."/>
        </authorList>
    </citation>
    <scope>NUCLEOTIDE SEQUENCE</scope>
    <source>
        <strain evidence="2">0166_1</strain>
    </source>
</reference>
<dbReference type="PANTHER" id="PTHR11011:SF45">
    <property type="entry name" value="FATTY ACYL-COA REDUCTASE CG8306-RELATED"/>
    <property type="match status" value="1"/>
</dbReference>